<organism evidence="2 3">
    <name type="scientific">Arthrospiribacter ruber</name>
    <dbReference type="NCBI Taxonomy" id="2487934"/>
    <lineage>
        <taxon>Bacteria</taxon>
        <taxon>Pseudomonadati</taxon>
        <taxon>Bacteroidota</taxon>
        <taxon>Cytophagia</taxon>
        <taxon>Cytophagales</taxon>
        <taxon>Cyclobacteriaceae</taxon>
        <taxon>Arthrospiribacter</taxon>
    </lineage>
</organism>
<dbReference type="PANTHER" id="PTHR19328">
    <property type="entry name" value="HEDGEHOG-INTERACTING PROTEIN"/>
    <property type="match status" value="1"/>
</dbReference>
<comment type="caution">
    <text evidence="2">The sequence shown here is derived from an EMBL/GenBank/DDBJ whole genome shotgun (WGS) entry which is preliminary data.</text>
</comment>
<evidence type="ECO:0000313" key="3">
    <source>
        <dbReference type="Proteomes" id="UP000727490"/>
    </source>
</evidence>
<sequence length="404" mass="44442">MEQYFLKLFSLTIIFMGVIPDSHAQKVINKTVEEEISSEKATFKVVQVVEGLEHPWAVTWLEDGSMLVTERPGRLLHIVGDNITSLENLPKIDTDEDQKTAPDGGNQGGLLDVVAHPNYAENGWIYFTYSSPGDDDSNFGKGDYGTGTAIARAKISSDKKKLEDVEVLYTQAPKTEPGRHYGSRIIFPGDGTVIFSIGDRGIRYPSQDLTDPAGSMIRIKEAGGVPEDNPLINKEPGNLRPEIYSFGHRNNQGLAIDPNTGNIWTTEHGPSGGDKVHLIKKGKNYGWPQVSQGVEYSTGSKIGLGKEAPGVEKPKHVWEESMAPSGLAFHNGGKITTWNGNLFAGSLYKKQLHRLEINGEEVTHDEVLLTEKIGRIRDVRMGPDGYLYLLTDHGDGGLYRIESK</sequence>
<dbReference type="Proteomes" id="UP000727490">
    <property type="component" value="Unassembled WGS sequence"/>
</dbReference>
<evidence type="ECO:0000259" key="1">
    <source>
        <dbReference type="Pfam" id="PF07995"/>
    </source>
</evidence>
<reference evidence="2 3" key="1">
    <citation type="journal article" date="2020" name="Syst. Appl. Microbiol.">
        <title>Arthrospiribacter ruber gen. nov., sp. nov., a novel bacterium isolated from Arthrospira cultures.</title>
        <authorList>
            <person name="Waleron M."/>
            <person name="Misztak A."/>
            <person name="Waleron M.M."/>
            <person name="Furmaniak M."/>
            <person name="Mrozik A."/>
            <person name="Waleron K."/>
        </authorList>
    </citation>
    <scope>NUCLEOTIDE SEQUENCE [LARGE SCALE GENOMIC DNA]</scope>
    <source>
        <strain evidence="2 3">DPMB0001</strain>
    </source>
</reference>
<protein>
    <submittedName>
        <fullName evidence="2">PQQ-dependent sugar dehydrogenase</fullName>
    </submittedName>
</protein>
<name>A0A951ME60_9BACT</name>
<accession>A0A951ME60</accession>
<dbReference type="EMBL" id="RPHB01000004">
    <property type="protein sequence ID" value="MBW3468235.1"/>
    <property type="molecule type" value="Genomic_DNA"/>
</dbReference>
<dbReference type="InterPro" id="IPR012938">
    <property type="entry name" value="Glc/Sorbosone_DH"/>
</dbReference>
<proteinExistence type="predicted"/>
<gene>
    <name evidence="2" type="ORF">EGN73_10470</name>
</gene>
<dbReference type="Pfam" id="PF07995">
    <property type="entry name" value="GSDH"/>
    <property type="match status" value="1"/>
</dbReference>
<dbReference type="RefSeq" id="WP_219289212.1">
    <property type="nucleotide sequence ID" value="NZ_RPHB01000004.1"/>
</dbReference>
<dbReference type="PANTHER" id="PTHR19328:SF75">
    <property type="entry name" value="ALDOSE SUGAR DEHYDROGENASE YLII"/>
    <property type="match status" value="1"/>
</dbReference>
<evidence type="ECO:0000313" key="2">
    <source>
        <dbReference type="EMBL" id="MBW3468235.1"/>
    </source>
</evidence>
<dbReference type="AlphaFoldDB" id="A0A951ME60"/>
<keyword evidence="3" id="KW-1185">Reference proteome</keyword>
<feature type="domain" description="Glucose/Sorbosone dehydrogenase" evidence="1">
    <location>
        <begin position="52"/>
        <end position="400"/>
    </location>
</feature>